<dbReference type="Gene3D" id="2.70.9.20">
    <property type="entry name" value="Major capsid protein Vp54"/>
    <property type="match status" value="1"/>
</dbReference>
<evidence type="ECO:0000256" key="3">
    <source>
        <dbReference type="ARBA" id="ARBA00023125"/>
    </source>
</evidence>
<dbReference type="PANTHER" id="PTHR31190">
    <property type="entry name" value="DNA-BINDING DOMAIN"/>
    <property type="match status" value="1"/>
</dbReference>
<evidence type="ECO:0000313" key="8">
    <source>
        <dbReference type="EMBL" id="GAQ90918.1"/>
    </source>
</evidence>
<gene>
    <name evidence="8" type="ORF">KFL_007020050</name>
</gene>
<protein>
    <recommendedName>
        <fullName evidence="7">AP2/ERF domain-containing protein</fullName>
    </recommendedName>
</protein>
<dbReference type="InterPro" id="IPR036955">
    <property type="entry name" value="AP2/ERF_dom_sf"/>
</dbReference>
<evidence type="ECO:0000256" key="1">
    <source>
        <dbReference type="ARBA" id="ARBA00004123"/>
    </source>
</evidence>
<dbReference type="AlphaFoldDB" id="A0A1Y1IS02"/>
<dbReference type="GO" id="GO:0005198">
    <property type="term" value="F:structural molecule activity"/>
    <property type="evidence" value="ECO:0007669"/>
    <property type="project" value="InterPro"/>
</dbReference>
<keyword evidence="2" id="KW-0805">Transcription regulation</keyword>
<accession>A0A1Y1IS02</accession>
<name>A0A1Y1IS02_KLENI</name>
<dbReference type="InterPro" id="IPR031654">
    <property type="entry name" value="Capsid_N"/>
</dbReference>
<dbReference type="InterPro" id="IPR007542">
    <property type="entry name" value="MCP_C"/>
</dbReference>
<dbReference type="GO" id="GO:0009873">
    <property type="term" value="P:ethylene-activated signaling pathway"/>
    <property type="evidence" value="ECO:0007669"/>
    <property type="project" value="InterPro"/>
</dbReference>
<dbReference type="InterPro" id="IPR016177">
    <property type="entry name" value="DNA-bd_dom_sf"/>
</dbReference>
<evidence type="ECO:0000256" key="2">
    <source>
        <dbReference type="ARBA" id="ARBA00023015"/>
    </source>
</evidence>
<keyword evidence="3" id="KW-0238">DNA-binding</keyword>
<dbReference type="Gene3D" id="2.70.9.10">
    <property type="entry name" value="Adenovirus Type 2 Hexon, domain 4"/>
    <property type="match status" value="1"/>
</dbReference>
<keyword evidence="9" id="KW-1185">Reference proteome</keyword>
<dbReference type="InterPro" id="IPR038519">
    <property type="entry name" value="MCP_C_sf"/>
</dbReference>
<dbReference type="Pfam" id="PF16903">
    <property type="entry name" value="Capsid_N"/>
    <property type="match status" value="1"/>
</dbReference>
<comment type="subcellular location">
    <subcellularLocation>
        <location evidence="1">Nucleus</location>
    </subcellularLocation>
</comment>
<dbReference type="GO" id="GO:0003677">
    <property type="term" value="F:DNA binding"/>
    <property type="evidence" value="ECO:0007669"/>
    <property type="project" value="UniProtKB-KW"/>
</dbReference>
<dbReference type="InterPro" id="IPR001471">
    <property type="entry name" value="AP2/ERF_dom"/>
</dbReference>
<dbReference type="GO" id="GO:0003700">
    <property type="term" value="F:DNA-binding transcription factor activity"/>
    <property type="evidence" value="ECO:0007669"/>
    <property type="project" value="InterPro"/>
</dbReference>
<dbReference type="Gene3D" id="3.30.730.10">
    <property type="entry name" value="AP2/ERF domain"/>
    <property type="match status" value="1"/>
</dbReference>
<dbReference type="EMBL" id="DF237651">
    <property type="protein sequence ID" value="GAQ90918.1"/>
    <property type="molecule type" value="Genomic_DNA"/>
</dbReference>
<dbReference type="PROSITE" id="PS51032">
    <property type="entry name" value="AP2_ERF"/>
    <property type="match status" value="1"/>
</dbReference>
<evidence type="ECO:0000256" key="6">
    <source>
        <dbReference type="SAM" id="MobiDB-lite"/>
    </source>
</evidence>
<evidence type="ECO:0000256" key="5">
    <source>
        <dbReference type="ARBA" id="ARBA00023242"/>
    </source>
</evidence>
<proteinExistence type="predicted"/>
<organism evidence="8 9">
    <name type="scientific">Klebsormidium nitens</name>
    <name type="common">Green alga</name>
    <name type="synonym">Ulothrix nitens</name>
    <dbReference type="NCBI Taxonomy" id="105231"/>
    <lineage>
        <taxon>Eukaryota</taxon>
        <taxon>Viridiplantae</taxon>
        <taxon>Streptophyta</taxon>
        <taxon>Klebsormidiophyceae</taxon>
        <taxon>Klebsormidiales</taxon>
        <taxon>Klebsormidiaceae</taxon>
        <taxon>Klebsormidium</taxon>
    </lineage>
</organism>
<evidence type="ECO:0000259" key="7">
    <source>
        <dbReference type="PROSITE" id="PS51032"/>
    </source>
</evidence>
<dbReference type="InterPro" id="IPR016112">
    <property type="entry name" value="VP_dsDNA_II"/>
</dbReference>
<dbReference type="Pfam" id="PF04451">
    <property type="entry name" value="Capsid_NCLDV"/>
    <property type="match status" value="1"/>
</dbReference>
<reference evidence="8 9" key="1">
    <citation type="journal article" date="2014" name="Nat. Commun.">
        <title>Klebsormidium flaccidum genome reveals primary factors for plant terrestrial adaptation.</title>
        <authorList>
            <person name="Hori K."/>
            <person name="Maruyama F."/>
            <person name="Fujisawa T."/>
            <person name="Togashi T."/>
            <person name="Yamamoto N."/>
            <person name="Seo M."/>
            <person name="Sato S."/>
            <person name="Yamada T."/>
            <person name="Mori H."/>
            <person name="Tajima N."/>
            <person name="Moriyama T."/>
            <person name="Ikeuchi M."/>
            <person name="Watanabe M."/>
            <person name="Wada H."/>
            <person name="Kobayashi K."/>
            <person name="Saito M."/>
            <person name="Masuda T."/>
            <person name="Sasaki-Sekimoto Y."/>
            <person name="Mashiguchi K."/>
            <person name="Awai K."/>
            <person name="Shimojima M."/>
            <person name="Masuda S."/>
            <person name="Iwai M."/>
            <person name="Nobusawa T."/>
            <person name="Narise T."/>
            <person name="Kondo S."/>
            <person name="Saito H."/>
            <person name="Sato R."/>
            <person name="Murakawa M."/>
            <person name="Ihara Y."/>
            <person name="Oshima-Yamada Y."/>
            <person name="Ohtaka K."/>
            <person name="Satoh M."/>
            <person name="Sonobe K."/>
            <person name="Ishii M."/>
            <person name="Ohtani R."/>
            <person name="Kanamori-Sato M."/>
            <person name="Honoki R."/>
            <person name="Miyazaki D."/>
            <person name="Mochizuki H."/>
            <person name="Umetsu J."/>
            <person name="Higashi K."/>
            <person name="Shibata D."/>
            <person name="Kamiya Y."/>
            <person name="Sato N."/>
            <person name="Nakamura Y."/>
            <person name="Tabata S."/>
            <person name="Ida S."/>
            <person name="Kurokawa K."/>
            <person name="Ohta H."/>
        </authorList>
    </citation>
    <scope>NUCLEOTIDE SEQUENCE [LARGE SCALE GENOMIC DNA]</scope>
    <source>
        <strain evidence="8 9">NIES-2285</strain>
    </source>
</reference>
<dbReference type="SMART" id="SM00380">
    <property type="entry name" value="AP2"/>
    <property type="match status" value="1"/>
</dbReference>
<dbReference type="InterPro" id="IPR044808">
    <property type="entry name" value="ERF_plant"/>
</dbReference>
<dbReference type="SUPFAM" id="SSF54171">
    <property type="entry name" value="DNA-binding domain"/>
    <property type="match status" value="1"/>
</dbReference>
<dbReference type="Proteomes" id="UP000054558">
    <property type="component" value="Unassembled WGS sequence"/>
</dbReference>
<keyword evidence="5" id="KW-0539">Nucleus</keyword>
<dbReference type="OrthoDB" id="540070at2759"/>
<keyword evidence="4" id="KW-0804">Transcription</keyword>
<dbReference type="GO" id="GO:0005634">
    <property type="term" value="C:nucleus"/>
    <property type="evidence" value="ECO:0007669"/>
    <property type="project" value="UniProtKB-SubCell"/>
</dbReference>
<feature type="compositionally biased region" description="Polar residues" evidence="6">
    <location>
        <begin position="605"/>
        <end position="615"/>
    </location>
</feature>
<dbReference type="CDD" id="cd00018">
    <property type="entry name" value="AP2"/>
    <property type="match status" value="1"/>
</dbReference>
<dbReference type="PANTHER" id="PTHR31190:SF142">
    <property type="entry name" value="ETHYLENE-RESPONSIVE TRANSCRIPTION FACTOR RAP2-3"/>
    <property type="match status" value="1"/>
</dbReference>
<feature type="region of interest" description="Disordered" evidence="6">
    <location>
        <begin position="604"/>
        <end position="624"/>
    </location>
</feature>
<evidence type="ECO:0000256" key="4">
    <source>
        <dbReference type="ARBA" id="ARBA00023163"/>
    </source>
</evidence>
<evidence type="ECO:0000313" key="9">
    <source>
        <dbReference type="Proteomes" id="UP000054558"/>
    </source>
</evidence>
<feature type="domain" description="AP2/ERF" evidence="7">
    <location>
        <begin position="610"/>
        <end position="682"/>
    </location>
</feature>
<sequence>MWLQVTLPALDQTVTVGGSTSTYVRYVNAVGHALLKSVEIEIGGQRIDKHFDAYYEIDDELTVPAEKEGGLREMIGKYNEADNYEGGQLHTQTGQRTYYIPLKFWFNKLPGNALPLIALQYHEIKLNVELAPAAALVRSDINVVTPTSNGAPLSLIDCSLYVDYIYLDTDERRKFASSSHEFLVEQVQFTGDESIPASISASTQKIRLSFNHPVKELIWVVTPESSAAVNSKTGNMIFDFGEVAGVDYVQSAKLMLNGHDSSSSTALIEVKDGKESVYAIVDKEDEDRVRPFCWRYATEGNKSSKYVVKSKTLEDPFTRLSHMVIGQQPKGSDVVTFVDGDHLNLTKSNLKICTPAAAHAMKKKEASGTSAYLGVFEMKEGKPERRWRATLNGEVLGYYPEEAMAAYKYDLCKRAYGDQAHLNGVEEPEGFADIDAKSGIKKQQRFPIKPSGKKFFIHNMKRNGQVLAKGTYETFSEAEEACEKALAEYVRTQRENLVISRNEMGAAVLKAKVTREQTIDVLVDDDVFVELMVNDDGKATGLSANSARGGNVYFNSTKQNLSDYVMRKKKTVEEVDEAENSGMIIHHKNWKNEDNRAENLCYAPRSTNSQSTGPQVNKKRKERDTEIVGCSKVGDKWVAQIRDQGMKVHLGTFETAEEAGRAYDEAALRIHGVQNAPRLNNSGVGET</sequence>
<dbReference type="SUPFAM" id="SSF49749">
    <property type="entry name" value="Group II dsDNA viruses VP"/>
    <property type="match status" value="2"/>
</dbReference>